<dbReference type="Pfam" id="PF02518">
    <property type="entry name" value="HATPase_c"/>
    <property type="match status" value="1"/>
</dbReference>
<dbReference type="Proteomes" id="UP001171916">
    <property type="component" value="Unassembled WGS sequence"/>
</dbReference>
<evidence type="ECO:0000259" key="10">
    <source>
        <dbReference type="PROSITE" id="PS50109"/>
    </source>
</evidence>
<evidence type="ECO:0000256" key="6">
    <source>
        <dbReference type="ARBA" id="ARBA00022840"/>
    </source>
</evidence>
<evidence type="ECO:0000256" key="5">
    <source>
        <dbReference type="ARBA" id="ARBA00022777"/>
    </source>
</evidence>
<dbReference type="Gene3D" id="1.10.287.130">
    <property type="match status" value="1"/>
</dbReference>
<dbReference type="InterPro" id="IPR036097">
    <property type="entry name" value="HisK_dim/P_sf"/>
</dbReference>
<keyword evidence="9" id="KW-0812">Transmembrane</keyword>
<dbReference type="InterPro" id="IPR005467">
    <property type="entry name" value="His_kinase_dom"/>
</dbReference>
<evidence type="ECO:0000256" key="2">
    <source>
        <dbReference type="ARBA" id="ARBA00012438"/>
    </source>
</evidence>
<dbReference type="PANTHER" id="PTHR42878">
    <property type="entry name" value="TWO-COMPONENT HISTIDINE KINASE"/>
    <property type="match status" value="1"/>
</dbReference>
<dbReference type="PANTHER" id="PTHR42878:SF7">
    <property type="entry name" value="SENSOR HISTIDINE KINASE GLRK"/>
    <property type="match status" value="1"/>
</dbReference>
<evidence type="ECO:0000256" key="9">
    <source>
        <dbReference type="SAM" id="Phobius"/>
    </source>
</evidence>
<feature type="transmembrane region" description="Helical" evidence="9">
    <location>
        <begin position="145"/>
        <end position="165"/>
    </location>
</feature>
<feature type="transmembrane region" description="Helical" evidence="9">
    <location>
        <begin position="36"/>
        <end position="53"/>
    </location>
</feature>
<dbReference type="PROSITE" id="PS50109">
    <property type="entry name" value="HIS_KIN"/>
    <property type="match status" value="1"/>
</dbReference>
<dbReference type="EC" id="2.7.13.3" evidence="2"/>
<dbReference type="Pfam" id="PF16927">
    <property type="entry name" value="HisKA_7TM"/>
    <property type="match status" value="1"/>
</dbReference>
<feature type="domain" description="Histidine kinase" evidence="10">
    <location>
        <begin position="370"/>
        <end position="585"/>
    </location>
</feature>
<evidence type="ECO:0000256" key="7">
    <source>
        <dbReference type="ARBA" id="ARBA00023012"/>
    </source>
</evidence>
<keyword evidence="8" id="KW-0175">Coiled coil</keyword>
<gene>
    <name evidence="11" type="ORF">QVH07_00455</name>
</gene>
<keyword evidence="5 11" id="KW-0418">Kinase</keyword>
<dbReference type="SUPFAM" id="SSF55874">
    <property type="entry name" value="ATPase domain of HSP90 chaperone/DNA topoisomerase II/histidine kinase"/>
    <property type="match status" value="1"/>
</dbReference>
<feature type="transmembrane region" description="Helical" evidence="9">
    <location>
        <begin position="6"/>
        <end position="29"/>
    </location>
</feature>
<keyword evidence="6" id="KW-0067">ATP-binding</keyword>
<dbReference type="SMART" id="SM00387">
    <property type="entry name" value="HATPase_c"/>
    <property type="match status" value="1"/>
</dbReference>
<dbReference type="InterPro" id="IPR036890">
    <property type="entry name" value="HATPase_C_sf"/>
</dbReference>
<keyword evidence="3" id="KW-0808">Transferase</keyword>
<evidence type="ECO:0000256" key="3">
    <source>
        <dbReference type="ARBA" id="ARBA00022679"/>
    </source>
</evidence>
<accession>A0ABT7Y809</accession>
<dbReference type="Gene3D" id="3.30.450.20">
    <property type="entry name" value="PAS domain"/>
    <property type="match status" value="1"/>
</dbReference>
<dbReference type="PRINTS" id="PR00344">
    <property type="entry name" value="BCTRLSENSOR"/>
</dbReference>
<dbReference type="SUPFAM" id="SSF47384">
    <property type="entry name" value="Homodimeric domain of signal transducing histidine kinase"/>
    <property type="match status" value="1"/>
</dbReference>
<keyword evidence="9" id="KW-1133">Transmembrane helix</keyword>
<organism evidence="11 12">
    <name type="scientific">Algoriphagus sediminis</name>
    <dbReference type="NCBI Taxonomy" id="3057113"/>
    <lineage>
        <taxon>Bacteria</taxon>
        <taxon>Pseudomonadati</taxon>
        <taxon>Bacteroidota</taxon>
        <taxon>Cytophagia</taxon>
        <taxon>Cytophagales</taxon>
        <taxon>Cyclobacteriaceae</taxon>
        <taxon>Algoriphagus</taxon>
    </lineage>
</organism>
<sequence length="599" mass="68012">MELSFNPFSLILLLSGSIVGLLCGYIAFLLKGLVRWLALTMLCIAIWGVFYGLELASQNISDMIFWGKLQYIGIALAPAAWLYFTLKYTDYKLQRNRPLVYSLLLIPIVTIILVWTNESHHWHYISIGLNESGPIPLLKLENGPWYFVNVAYSYLVFSLGILVLWKRFRFADPLHRAQTRLILFAGIFPLFFNLLYQTGIFIPYDGIDLTPYAFLFTYIIVGIAILKFNLFSIKPIARDKVVEAITKGVLVLDEKNLVVDFNPAMESFNPREVELMRTFDSQRIFKDQPEILALIRNKDHTSIQTQIKRGDKEMILAIESIPLEDKNSSLTGKVLIFDDITRQIETRQRLESQANELQQLNDLKDKFFSIISHDLKGPVFGVTELIHLTQTGMISQEEFFEMLPEVSKNMTNVSVLLENLLAWSSSQLRGEQRFPEDFNTLKSLKSQAELLSRIANEKEVEIEILTEEDIYVFADKNMIDLVVRNLINNGIKFSKPKTKIELTAELEGDKVKICVQDFGIGISEDNLEKLKSGVSFTTKGESNETGTGLGLVLVREYLKKNDGELTVTSAPGEGSKFCVTLPSSEKNKVSPILTELKNS</sequence>
<keyword evidence="4" id="KW-0547">Nucleotide-binding</keyword>
<comment type="caution">
    <text evidence="11">The sequence shown here is derived from an EMBL/GenBank/DDBJ whole genome shotgun (WGS) entry which is preliminary data.</text>
</comment>
<feature type="transmembrane region" description="Helical" evidence="9">
    <location>
        <begin position="98"/>
        <end position="116"/>
    </location>
</feature>
<dbReference type="InterPro" id="IPR031621">
    <property type="entry name" value="HisKA_7TM"/>
</dbReference>
<feature type="transmembrane region" description="Helical" evidence="9">
    <location>
        <begin position="65"/>
        <end position="86"/>
    </location>
</feature>
<keyword evidence="12" id="KW-1185">Reference proteome</keyword>
<dbReference type="GO" id="GO:0016301">
    <property type="term" value="F:kinase activity"/>
    <property type="evidence" value="ECO:0007669"/>
    <property type="project" value="UniProtKB-KW"/>
</dbReference>
<feature type="coiled-coil region" evidence="8">
    <location>
        <begin position="441"/>
        <end position="468"/>
    </location>
</feature>
<protein>
    <recommendedName>
        <fullName evidence="2">histidine kinase</fullName>
        <ecNumber evidence="2">2.7.13.3</ecNumber>
    </recommendedName>
</protein>
<dbReference type="EMBL" id="JAUEPH010000001">
    <property type="protein sequence ID" value="MDN3202590.1"/>
    <property type="molecule type" value="Genomic_DNA"/>
</dbReference>
<dbReference type="Gene3D" id="3.30.565.10">
    <property type="entry name" value="Histidine kinase-like ATPase, C-terminal domain"/>
    <property type="match status" value="1"/>
</dbReference>
<dbReference type="InterPro" id="IPR004358">
    <property type="entry name" value="Sig_transdc_His_kin-like_C"/>
</dbReference>
<dbReference type="RefSeq" id="WP_289998135.1">
    <property type="nucleotide sequence ID" value="NZ_JAUEPH010000001.1"/>
</dbReference>
<evidence type="ECO:0000256" key="4">
    <source>
        <dbReference type="ARBA" id="ARBA00022741"/>
    </source>
</evidence>
<proteinExistence type="predicted"/>
<evidence type="ECO:0000313" key="11">
    <source>
        <dbReference type="EMBL" id="MDN3202590.1"/>
    </source>
</evidence>
<evidence type="ECO:0000256" key="1">
    <source>
        <dbReference type="ARBA" id="ARBA00000085"/>
    </source>
</evidence>
<name>A0ABT7Y809_9BACT</name>
<dbReference type="InterPro" id="IPR003594">
    <property type="entry name" value="HATPase_dom"/>
</dbReference>
<keyword evidence="7" id="KW-0902">Two-component regulatory system</keyword>
<feature type="transmembrane region" description="Helical" evidence="9">
    <location>
        <begin position="181"/>
        <end position="204"/>
    </location>
</feature>
<dbReference type="InterPro" id="IPR050351">
    <property type="entry name" value="BphY/WalK/GraS-like"/>
</dbReference>
<evidence type="ECO:0000256" key="8">
    <source>
        <dbReference type="SAM" id="Coils"/>
    </source>
</evidence>
<feature type="transmembrane region" description="Helical" evidence="9">
    <location>
        <begin position="210"/>
        <end position="230"/>
    </location>
</feature>
<keyword evidence="9" id="KW-0472">Membrane</keyword>
<reference evidence="11" key="1">
    <citation type="submission" date="2023-06" db="EMBL/GenBank/DDBJ databases">
        <title>Robiginitalea aurantiacus sp. nov. and Algoriphagus sediminis sp. nov., isolated from coastal sediment.</title>
        <authorList>
            <person name="Zhou Z.Y."/>
            <person name="An J."/>
            <person name="Jia Y.W."/>
            <person name="Du Z.J."/>
        </authorList>
    </citation>
    <scope>NUCLEOTIDE SEQUENCE</scope>
    <source>
        <strain evidence="11">C2-7</strain>
    </source>
</reference>
<comment type="catalytic activity">
    <reaction evidence="1">
        <text>ATP + protein L-histidine = ADP + protein N-phospho-L-histidine.</text>
        <dbReference type="EC" id="2.7.13.3"/>
    </reaction>
</comment>
<evidence type="ECO:0000313" key="12">
    <source>
        <dbReference type="Proteomes" id="UP001171916"/>
    </source>
</evidence>